<accession>A0AAV4BV17</accession>
<gene>
    <name evidence="1" type="ORF">PoB_005085600</name>
</gene>
<dbReference type="EMBL" id="BLXT01005615">
    <property type="protein sequence ID" value="GFO24351.1"/>
    <property type="molecule type" value="Genomic_DNA"/>
</dbReference>
<proteinExistence type="predicted"/>
<evidence type="ECO:0000313" key="2">
    <source>
        <dbReference type="Proteomes" id="UP000735302"/>
    </source>
</evidence>
<evidence type="ECO:0000313" key="1">
    <source>
        <dbReference type="EMBL" id="GFO24351.1"/>
    </source>
</evidence>
<reference evidence="1 2" key="1">
    <citation type="journal article" date="2021" name="Elife">
        <title>Chloroplast acquisition without the gene transfer in kleptoplastic sea slugs, Plakobranchus ocellatus.</title>
        <authorList>
            <person name="Maeda T."/>
            <person name="Takahashi S."/>
            <person name="Yoshida T."/>
            <person name="Shimamura S."/>
            <person name="Takaki Y."/>
            <person name="Nagai Y."/>
            <person name="Toyoda A."/>
            <person name="Suzuki Y."/>
            <person name="Arimoto A."/>
            <person name="Ishii H."/>
            <person name="Satoh N."/>
            <person name="Nishiyama T."/>
            <person name="Hasebe M."/>
            <person name="Maruyama T."/>
            <person name="Minagawa J."/>
            <person name="Obokata J."/>
            <person name="Shigenobu S."/>
        </authorList>
    </citation>
    <scope>NUCLEOTIDE SEQUENCE [LARGE SCALE GENOMIC DNA]</scope>
</reference>
<comment type="caution">
    <text evidence="1">The sequence shown here is derived from an EMBL/GenBank/DDBJ whole genome shotgun (WGS) entry which is preliminary data.</text>
</comment>
<protein>
    <submittedName>
        <fullName evidence="1">Uncharacterized protein</fullName>
    </submittedName>
</protein>
<organism evidence="1 2">
    <name type="scientific">Plakobranchus ocellatus</name>
    <dbReference type="NCBI Taxonomy" id="259542"/>
    <lineage>
        <taxon>Eukaryota</taxon>
        <taxon>Metazoa</taxon>
        <taxon>Spiralia</taxon>
        <taxon>Lophotrochozoa</taxon>
        <taxon>Mollusca</taxon>
        <taxon>Gastropoda</taxon>
        <taxon>Heterobranchia</taxon>
        <taxon>Euthyneura</taxon>
        <taxon>Panpulmonata</taxon>
        <taxon>Sacoglossa</taxon>
        <taxon>Placobranchoidea</taxon>
        <taxon>Plakobranchidae</taxon>
        <taxon>Plakobranchus</taxon>
    </lineage>
</organism>
<dbReference type="AlphaFoldDB" id="A0AAV4BV17"/>
<dbReference type="Proteomes" id="UP000735302">
    <property type="component" value="Unassembled WGS sequence"/>
</dbReference>
<name>A0AAV4BV17_9GAST</name>
<keyword evidence="2" id="KW-1185">Reference proteome</keyword>
<sequence>MENHFASSDLKLPRSASEVKDTVGYHGLTSLQVLTSSYRVRPPKLRIPLVSWTIPFVSSDLKLPRSACNIKAPVEYHGATAIHVLDLILPRLASIIQPSLTFKQIHNLKLCLRSSLPSSTLQLLLKRRFF</sequence>